<feature type="transmembrane region" description="Helical" evidence="13">
    <location>
        <begin position="274"/>
        <end position="297"/>
    </location>
</feature>
<dbReference type="STRING" id="1149755.A0A2J6R2A5"/>
<keyword evidence="7 13" id="KW-1133">Transmembrane helix</keyword>
<evidence type="ECO:0000256" key="9">
    <source>
        <dbReference type="ARBA" id="ARBA00023004"/>
    </source>
</evidence>
<keyword evidence="9 12" id="KW-0408">Iron</keyword>
<dbReference type="AlphaFoldDB" id="A0A2J6R2A5"/>
<dbReference type="InterPro" id="IPR050121">
    <property type="entry name" value="Cytochrome_P450_monoxygenase"/>
</dbReference>
<evidence type="ECO:0000256" key="1">
    <source>
        <dbReference type="ARBA" id="ARBA00001971"/>
    </source>
</evidence>
<dbReference type="InterPro" id="IPR036396">
    <property type="entry name" value="Cyt_P450_sf"/>
</dbReference>
<feature type="binding site" description="axial binding residue" evidence="12">
    <location>
        <position position="487"/>
    </location>
    <ligand>
        <name>heme</name>
        <dbReference type="ChEBI" id="CHEBI:30413"/>
    </ligand>
    <ligandPart>
        <name>Fe</name>
        <dbReference type="ChEBI" id="CHEBI:18248"/>
    </ligandPart>
</feature>
<evidence type="ECO:0000256" key="3">
    <source>
        <dbReference type="ARBA" id="ARBA00010617"/>
    </source>
</evidence>
<protein>
    <submittedName>
        <fullName evidence="14">Cytochrome P450</fullName>
    </submittedName>
</protein>
<evidence type="ECO:0000256" key="4">
    <source>
        <dbReference type="ARBA" id="ARBA00022617"/>
    </source>
</evidence>
<gene>
    <name evidence="14" type="ORF">L207DRAFT_499616</name>
</gene>
<keyword evidence="6 12" id="KW-0479">Metal-binding</keyword>
<dbReference type="GO" id="GO:0016020">
    <property type="term" value="C:membrane"/>
    <property type="evidence" value="ECO:0007669"/>
    <property type="project" value="UniProtKB-SubCell"/>
</dbReference>
<keyword evidence="4 12" id="KW-0349">Heme</keyword>
<name>A0A2J6R2A5_HYAVF</name>
<comment type="subcellular location">
    <subcellularLocation>
        <location evidence="2">Membrane</location>
    </subcellularLocation>
</comment>
<dbReference type="InterPro" id="IPR002401">
    <property type="entry name" value="Cyt_P450_E_grp-I"/>
</dbReference>
<reference evidence="14 15" key="1">
    <citation type="submission" date="2016-04" db="EMBL/GenBank/DDBJ databases">
        <title>A degradative enzymes factory behind the ericoid mycorrhizal symbiosis.</title>
        <authorList>
            <consortium name="DOE Joint Genome Institute"/>
            <person name="Martino E."/>
            <person name="Morin E."/>
            <person name="Grelet G."/>
            <person name="Kuo A."/>
            <person name="Kohler A."/>
            <person name="Daghino S."/>
            <person name="Barry K."/>
            <person name="Choi C."/>
            <person name="Cichocki N."/>
            <person name="Clum A."/>
            <person name="Copeland A."/>
            <person name="Hainaut M."/>
            <person name="Haridas S."/>
            <person name="Labutti K."/>
            <person name="Lindquist E."/>
            <person name="Lipzen A."/>
            <person name="Khouja H.-R."/>
            <person name="Murat C."/>
            <person name="Ohm R."/>
            <person name="Olson A."/>
            <person name="Spatafora J."/>
            <person name="Veneault-Fourrey C."/>
            <person name="Henrissat B."/>
            <person name="Grigoriev I."/>
            <person name="Martin F."/>
            <person name="Perotto S."/>
        </authorList>
    </citation>
    <scope>NUCLEOTIDE SEQUENCE [LARGE SCALE GENOMIC DNA]</scope>
    <source>
        <strain evidence="14 15">F</strain>
    </source>
</reference>
<feature type="transmembrane region" description="Helical" evidence="13">
    <location>
        <begin position="67"/>
        <end position="87"/>
    </location>
</feature>
<dbReference type="OrthoDB" id="6692864at2759"/>
<dbReference type="CDD" id="cd11061">
    <property type="entry name" value="CYP67-like"/>
    <property type="match status" value="1"/>
</dbReference>
<comment type="similarity">
    <text evidence="3">Belongs to the cytochrome P450 family.</text>
</comment>
<keyword evidence="11 13" id="KW-0472">Membrane</keyword>
<dbReference type="GO" id="GO:0005506">
    <property type="term" value="F:iron ion binding"/>
    <property type="evidence" value="ECO:0007669"/>
    <property type="project" value="InterPro"/>
</dbReference>
<dbReference type="GO" id="GO:0020037">
    <property type="term" value="F:heme binding"/>
    <property type="evidence" value="ECO:0007669"/>
    <property type="project" value="InterPro"/>
</dbReference>
<dbReference type="GO" id="GO:0016705">
    <property type="term" value="F:oxidoreductase activity, acting on paired donors, with incorporation or reduction of molecular oxygen"/>
    <property type="evidence" value="ECO:0007669"/>
    <property type="project" value="InterPro"/>
</dbReference>
<dbReference type="SUPFAM" id="SSF48264">
    <property type="entry name" value="Cytochrome P450"/>
    <property type="match status" value="1"/>
</dbReference>
<dbReference type="GO" id="GO:1902181">
    <property type="term" value="P:verruculogen biosynthetic process"/>
    <property type="evidence" value="ECO:0007669"/>
    <property type="project" value="UniProtKB-ARBA"/>
</dbReference>
<feature type="transmembrane region" description="Helical" evidence="13">
    <location>
        <begin position="6"/>
        <end position="24"/>
    </location>
</feature>
<dbReference type="PRINTS" id="PR00463">
    <property type="entry name" value="EP450I"/>
</dbReference>
<evidence type="ECO:0000256" key="10">
    <source>
        <dbReference type="ARBA" id="ARBA00023033"/>
    </source>
</evidence>
<evidence type="ECO:0000256" key="6">
    <source>
        <dbReference type="ARBA" id="ARBA00022723"/>
    </source>
</evidence>
<dbReference type="EMBL" id="KZ613958">
    <property type="protein sequence ID" value="PMD32635.1"/>
    <property type="molecule type" value="Genomic_DNA"/>
</dbReference>
<proteinExistence type="inferred from homology"/>
<dbReference type="PANTHER" id="PTHR24305">
    <property type="entry name" value="CYTOCHROME P450"/>
    <property type="match status" value="1"/>
</dbReference>
<dbReference type="PRINTS" id="PR00385">
    <property type="entry name" value="P450"/>
</dbReference>
<keyword evidence="10" id="KW-0503">Monooxygenase</keyword>
<evidence type="ECO:0000256" key="12">
    <source>
        <dbReference type="PIRSR" id="PIRSR602401-1"/>
    </source>
</evidence>
<dbReference type="FunFam" id="1.10.630.10:FF:000063">
    <property type="entry name" value="Cytochrome P450 monooxygenase"/>
    <property type="match status" value="1"/>
</dbReference>
<evidence type="ECO:0000256" key="7">
    <source>
        <dbReference type="ARBA" id="ARBA00022989"/>
    </source>
</evidence>
<dbReference type="GO" id="GO:0004497">
    <property type="term" value="F:monooxygenase activity"/>
    <property type="evidence" value="ECO:0007669"/>
    <property type="project" value="UniProtKB-KW"/>
</dbReference>
<comment type="cofactor">
    <cofactor evidence="1 12">
        <name>heme</name>
        <dbReference type="ChEBI" id="CHEBI:30413"/>
    </cofactor>
</comment>
<keyword evidence="15" id="KW-1185">Reference proteome</keyword>
<evidence type="ECO:0000256" key="5">
    <source>
        <dbReference type="ARBA" id="ARBA00022692"/>
    </source>
</evidence>
<evidence type="ECO:0000313" key="15">
    <source>
        <dbReference type="Proteomes" id="UP000235786"/>
    </source>
</evidence>
<keyword evidence="5 13" id="KW-0812">Transmembrane</keyword>
<dbReference type="Proteomes" id="UP000235786">
    <property type="component" value="Unassembled WGS sequence"/>
</dbReference>
<evidence type="ECO:0000256" key="2">
    <source>
        <dbReference type="ARBA" id="ARBA00004370"/>
    </source>
</evidence>
<keyword evidence="8" id="KW-0560">Oxidoreductase</keyword>
<dbReference type="Pfam" id="PF00067">
    <property type="entry name" value="p450"/>
    <property type="match status" value="1"/>
</dbReference>
<sequence length="546" mass="61607">MYPLPLQVSAYAGAAGALSHWTYFMHGEHHVQAPKLFRLALLLPILAFVGTWQLTDLGLLHAANLTALAVLSYFTSLWTSIIVYRVVFHRLRKFPGPFMFSASKLWHVYKLLPRSDNYVQLDKLHKKYGDFVRTGPSEITIFDPEGVPMLLGPGSKCTKAPWYDSSLPDVSMHLLRDKAAHDKRRRIWDRGFSAKALRQYENRILGYSKELALQLSRRTGKAINAAEWFHFYSFDVMGDVAFGNPFDLLKTGKHHFALDLLCEGMKPLGVLTPIPWMFCILISIPGLSAGFKTFVAWCAEQVKERKKIEMEVPDVMSWLIDATAKCEDSQRRVEEELLNSDSRLIVVAGSDTTAATLTYMFYHLAQEPSHVSRLREEIRPLRGADGEFSVKDLQSADHLNGIINETLRLHPPVPSGTLRLTPPEGTTISGRFIPGNTTVVSPTWTVGRLESCYERPLEFIPERWYSKPEMIKNKVAFAPFSLGPYSCVGKQLALMELRTVVALLVSQFDISFAPGEDGTRLLTDSKDYFTISISDLYLVFTPRVVV</sequence>
<dbReference type="PANTHER" id="PTHR24305:SF187">
    <property type="entry name" value="P450, PUTATIVE (EUROFUNG)-RELATED"/>
    <property type="match status" value="1"/>
</dbReference>
<accession>A0A2J6R2A5</accession>
<evidence type="ECO:0000256" key="8">
    <source>
        <dbReference type="ARBA" id="ARBA00023002"/>
    </source>
</evidence>
<feature type="transmembrane region" description="Helical" evidence="13">
    <location>
        <begin position="36"/>
        <end position="55"/>
    </location>
</feature>
<organism evidence="14 15">
    <name type="scientific">Hyaloscypha variabilis (strain UAMH 11265 / GT02V1 / F)</name>
    <name type="common">Meliniomyces variabilis</name>
    <dbReference type="NCBI Taxonomy" id="1149755"/>
    <lineage>
        <taxon>Eukaryota</taxon>
        <taxon>Fungi</taxon>
        <taxon>Dikarya</taxon>
        <taxon>Ascomycota</taxon>
        <taxon>Pezizomycotina</taxon>
        <taxon>Leotiomycetes</taxon>
        <taxon>Helotiales</taxon>
        <taxon>Hyaloscyphaceae</taxon>
        <taxon>Hyaloscypha</taxon>
        <taxon>Hyaloscypha variabilis</taxon>
    </lineage>
</organism>
<dbReference type="InterPro" id="IPR001128">
    <property type="entry name" value="Cyt_P450"/>
</dbReference>
<dbReference type="Gene3D" id="1.10.630.10">
    <property type="entry name" value="Cytochrome P450"/>
    <property type="match status" value="1"/>
</dbReference>
<evidence type="ECO:0000256" key="11">
    <source>
        <dbReference type="ARBA" id="ARBA00023136"/>
    </source>
</evidence>
<evidence type="ECO:0000256" key="13">
    <source>
        <dbReference type="SAM" id="Phobius"/>
    </source>
</evidence>
<evidence type="ECO:0000313" key="14">
    <source>
        <dbReference type="EMBL" id="PMD32635.1"/>
    </source>
</evidence>